<dbReference type="Proteomes" id="UP000001936">
    <property type="component" value="Chromosome"/>
</dbReference>
<dbReference type="KEGG" id="ret:RHE_CH02792"/>
<dbReference type="OrthoDB" id="9778880at2"/>
<dbReference type="PANTHER" id="PTHR12128">
    <property type="entry name" value="DIHYDRODIPICOLINATE SYNTHASE"/>
    <property type="match status" value="1"/>
</dbReference>
<dbReference type="SUPFAM" id="SSF51569">
    <property type="entry name" value="Aldolase"/>
    <property type="match status" value="1"/>
</dbReference>
<dbReference type="EMBL" id="CP000133">
    <property type="protein sequence ID" value="ABC91561.1"/>
    <property type="molecule type" value="Genomic_DNA"/>
</dbReference>
<name>Q2K6H5_RHIEC</name>
<feature type="active site" description="Schiff-base intermediate with substrate" evidence="4">
    <location>
        <position position="166"/>
    </location>
</feature>
<gene>
    <name evidence="6" type="primary">dapAch3</name>
    <name evidence="6" type="ordered locus">RHE_CH02792</name>
</gene>
<keyword evidence="7" id="KW-1185">Reference proteome</keyword>
<dbReference type="PRINTS" id="PR00146">
    <property type="entry name" value="DHPICSNTHASE"/>
</dbReference>
<dbReference type="CDD" id="cd00408">
    <property type="entry name" value="DHDPS-like"/>
    <property type="match status" value="1"/>
</dbReference>
<dbReference type="eggNOG" id="COG0329">
    <property type="taxonomic scope" value="Bacteria"/>
</dbReference>
<dbReference type="GO" id="GO:0008840">
    <property type="term" value="F:4-hydroxy-tetrahydrodipicolinate synthase activity"/>
    <property type="evidence" value="ECO:0007669"/>
    <property type="project" value="UniProtKB-EC"/>
</dbReference>
<dbReference type="PIRSF" id="PIRSF001365">
    <property type="entry name" value="DHDPS"/>
    <property type="match status" value="1"/>
</dbReference>
<feature type="active site" description="Proton donor/acceptor" evidence="4">
    <location>
        <position position="138"/>
    </location>
</feature>
<evidence type="ECO:0000256" key="3">
    <source>
        <dbReference type="PIRNR" id="PIRNR001365"/>
    </source>
</evidence>
<dbReference type="RefSeq" id="WP_011426038.1">
    <property type="nucleotide sequence ID" value="NC_007761.1"/>
</dbReference>
<protein>
    <submittedName>
        <fullName evidence="6">Dihydrodipicolinate synthase protein</fullName>
        <ecNumber evidence="6">4.3.3.7</ecNumber>
    </submittedName>
</protein>
<dbReference type="AlphaFoldDB" id="Q2K6H5"/>
<evidence type="ECO:0000256" key="5">
    <source>
        <dbReference type="PIRSR" id="PIRSR001365-2"/>
    </source>
</evidence>
<dbReference type="GO" id="GO:0005829">
    <property type="term" value="C:cytosol"/>
    <property type="evidence" value="ECO:0007669"/>
    <property type="project" value="TreeGrafter"/>
</dbReference>
<comment type="similarity">
    <text evidence="1 3">Belongs to the DapA family.</text>
</comment>
<sequence length="304" mass="32468">MPVTSPFHGLSAFPPTPADSAGRVDTEALCRLLIPLCEAGVASIGLLGSTGIYAYLTREERLRAVKAAVECVNGRVPLVVGAGALRTDHALDLARDAEAAGADALLLAPMSYTPLTQEEAYQHFLAVAKATGLPLCIYNNPGTTHFTFSRELLQRLSDIETIKAVKMPLPADGDLLGELATLREKTNLEIGYSGDWGAAEALFAGADAWYSVIGGLLPRTPLALTKAAMAGNDGEARRLDGRLQPLWGVFKAYGSIRVVYMLAEHLLGVRAELPRPLLPLGPADHQRVLGTARPLIELERQSLL</sequence>
<dbReference type="SMART" id="SM01130">
    <property type="entry name" value="DHDPS"/>
    <property type="match status" value="1"/>
</dbReference>
<dbReference type="EC" id="4.3.3.7" evidence="6"/>
<dbReference type="Gene3D" id="3.20.20.70">
    <property type="entry name" value="Aldolase class I"/>
    <property type="match status" value="1"/>
</dbReference>
<feature type="binding site" evidence="5">
    <location>
        <position position="50"/>
    </location>
    <ligand>
        <name>pyruvate</name>
        <dbReference type="ChEBI" id="CHEBI:15361"/>
    </ligand>
</feature>
<accession>Q2K6H5</accession>
<dbReference type="PANTHER" id="PTHR12128:SF66">
    <property type="entry name" value="4-HYDROXY-2-OXOGLUTARATE ALDOLASE, MITOCHONDRIAL"/>
    <property type="match status" value="1"/>
</dbReference>
<organism evidence="6 7">
    <name type="scientific">Rhizobium etli (strain ATCC 51251 / DSM 11541 / JCM 21823 / NBRC 15573 / CFN 42)</name>
    <dbReference type="NCBI Taxonomy" id="347834"/>
    <lineage>
        <taxon>Bacteria</taxon>
        <taxon>Pseudomonadati</taxon>
        <taxon>Pseudomonadota</taxon>
        <taxon>Alphaproteobacteria</taxon>
        <taxon>Hyphomicrobiales</taxon>
        <taxon>Rhizobiaceae</taxon>
        <taxon>Rhizobium/Agrobacterium group</taxon>
        <taxon>Rhizobium</taxon>
    </lineage>
</organism>
<dbReference type="InterPro" id="IPR002220">
    <property type="entry name" value="DapA-like"/>
</dbReference>
<keyword evidence="2 3" id="KW-0456">Lyase</keyword>
<evidence type="ECO:0000256" key="4">
    <source>
        <dbReference type="PIRSR" id="PIRSR001365-1"/>
    </source>
</evidence>
<dbReference type="HOGENOM" id="CLU_049343_5_0_5"/>
<dbReference type="InterPro" id="IPR013785">
    <property type="entry name" value="Aldolase_TIM"/>
</dbReference>
<evidence type="ECO:0000256" key="1">
    <source>
        <dbReference type="ARBA" id="ARBA00007592"/>
    </source>
</evidence>
<evidence type="ECO:0000313" key="7">
    <source>
        <dbReference type="Proteomes" id="UP000001936"/>
    </source>
</evidence>
<evidence type="ECO:0000256" key="2">
    <source>
        <dbReference type="ARBA" id="ARBA00023239"/>
    </source>
</evidence>
<reference evidence="6 7" key="1">
    <citation type="journal article" date="2006" name="Proc. Natl. Acad. Sci. U.S.A.">
        <title>The partitioned Rhizobium etli genome: genetic and metabolic redundancy in seven interacting replicons.</title>
        <authorList>
            <person name="Gonzalez V."/>
            <person name="Santamaria R.I."/>
            <person name="Bustos P."/>
            <person name="Hernandez-Gonzalez I."/>
            <person name="Medrano-Soto A."/>
            <person name="Moreno-Hagelsieb G."/>
            <person name="Janga S.C."/>
            <person name="Ramirez M.A."/>
            <person name="Jimenez-Jacinto V."/>
            <person name="Collado-Vides J."/>
            <person name="Davila G."/>
        </authorList>
    </citation>
    <scope>NUCLEOTIDE SEQUENCE [LARGE SCALE GENOMIC DNA]</scope>
    <source>
        <strain evidence="7">ATCC 51251 / DSM 11541 / JCM 21823 / NBRC 15573 / CFN 42</strain>
    </source>
</reference>
<dbReference type="Pfam" id="PF00701">
    <property type="entry name" value="DHDPS"/>
    <property type="match status" value="1"/>
</dbReference>
<proteinExistence type="inferred from homology"/>
<evidence type="ECO:0000313" key="6">
    <source>
        <dbReference type="EMBL" id="ABC91561.1"/>
    </source>
</evidence>